<protein>
    <submittedName>
        <fullName evidence="1">Uncharacterized protein</fullName>
    </submittedName>
</protein>
<organism evidence="1 2">
    <name type="scientific">Corchorus olitorius</name>
    <dbReference type="NCBI Taxonomy" id="93759"/>
    <lineage>
        <taxon>Eukaryota</taxon>
        <taxon>Viridiplantae</taxon>
        <taxon>Streptophyta</taxon>
        <taxon>Embryophyta</taxon>
        <taxon>Tracheophyta</taxon>
        <taxon>Spermatophyta</taxon>
        <taxon>Magnoliopsida</taxon>
        <taxon>eudicotyledons</taxon>
        <taxon>Gunneridae</taxon>
        <taxon>Pentapetalae</taxon>
        <taxon>rosids</taxon>
        <taxon>malvids</taxon>
        <taxon>Malvales</taxon>
        <taxon>Malvaceae</taxon>
        <taxon>Grewioideae</taxon>
        <taxon>Apeibeae</taxon>
        <taxon>Corchorus</taxon>
    </lineage>
</organism>
<reference evidence="2" key="1">
    <citation type="submission" date="2013-09" db="EMBL/GenBank/DDBJ databases">
        <title>Corchorus olitorius genome sequencing.</title>
        <authorList>
            <person name="Alam M."/>
            <person name="Haque M.S."/>
            <person name="Islam M.S."/>
            <person name="Emdad E.M."/>
            <person name="Islam M.M."/>
            <person name="Ahmed B."/>
            <person name="Halim A."/>
            <person name="Hossen Q.M.M."/>
            <person name="Hossain M.Z."/>
            <person name="Ahmed R."/>
            <person name="Khan M.M."/>
            <person name="Islam R."/>
            <person name="Rashid M.M."/>
            <person name="Khan S.A."/>
            <person name="Rahman M.S."/>
            <person name="Alam M."/>
            <person name="Yahiya A.S."/>
            <person name="Khan M.S."/>
            <person name="Azam M.S."/>
            <person name="Haque T."/>
            <person name="Lashkar M.Z.H."/>
            <person name="Akhand A.I."/>
            <person name="Morshed G."/>
            <person name="Roy S."/>
            <person name="Uddin K.S."/>
            <person name="Rabeya T."/>
            <person name="Hossain A.S."/>
            <person name="Chowdhury A."/>
            <person name="Snigdha A.R."/>
            <person name="Mortoza M.S."/>
            <person name="Matin S.A."/>
            <person name="Hoque S.M.E."/>
            <person name="Islam M.K."/>
            <person name="Roy D.K."/>
            <person name="Haider R."/>
            <person name="Moosa M.M."/>
            <person name="Elias S.M."/>
            <person name="Hasan A.M."/>
            <person name="Jahan S."/>
            <person name="Shafiuddin M."/>
            <person name="Mahmood N."/>
            <person name="Shommy N.S."/>
        </authorList>
    </citation>
    <scope>NUCLEOTIDE SEQUENCE [LARGE SCALE GENOMIC DNA]</scope>
    <source>
        <strain evidence="2">cv. O-4</strain>
    </source>
</reference>
<evidence type="ECO:0000313" key="1">
    <source>
        <dbReference type="EMBL" id="OMO55707.1"/>
    </source>
</evidence>
<proteinExistence type="predicted"/>
<dbReference type="Proteomes" id="UP000187203">
    <property type="component" value="Unassembled WGS sequence"/>
</dbReference>
<dbReference type="AlphaFoldDB" id="A0A1R3GCB5"/>
<evidence type="ECO:0000313" key="2">
    <source>
        <dbReference type="Proteomes" id="UP000187203"/>
    </source>
</evidence>
<accession>A0A1R3GCB5</accession>
<comment type="caution">
    <text evidence="1">The sequence shown here is derived from an EMBL/GenBank/DDBJ whole genome shotgun (WGS) entry which is preliminary data.</text>
</comment>
<gene>
    <name evidence="1" type="ORF">COLO4_35884</name>
</gene>
<keyword evidence="2" id="KW-1185">Reference proteome</keyword>
<name>A0A1R3GCB5_9ROSI</name>
<sequence>MRVRGLMLFLLQMGETREKCELADELERFSWWKGKFSN</sequence>
<dbReference type="EMBL" id="AWUE01022856">
    <property type="protein sequence ID" value="OMO55707.1"/>
    <property type="molecule type" value="Genomic_DNA"/>
</dbReference>